<dbReference type="RefSeq" id="WP_344728289.1">
    <property type="nucleotide sequence ID" value="NZ_BAABBI010000001.1"/>
</dbReference>
<dbReference type="InterPro" id="IPR055180">
    <property type="entry name" value="HsdR_RecA-like_helicase_dom_2"/>
</dbReference>
<dbReference type="Gene3D" id="3.40.50.300">
    <property type="entry name" value="P-loop containing nucleotide triphosphate hydrolases"/>
    <property type="match status" value="2"/>
</dbReference>
<evidence type="ECO:0000313" key="4">
    <source>
        <dbReference type="Proteomes" id="UP001501456"/>
    </source>
</evidence>
<accession>A0ABP7H1A4</accession>
<dbReference type="Pfam" id="PF22679">
    <property type="entry name" value="T1R_D3-like"/>
    <property type="match status" value="1"/>
</dbReference>
<feature type="region of interest" description="Disordered" evidence="1">
    <location>
        <begin position="893"/>
        <end position="916"/>
    </location>
</feature>
<dbReference type="Pfam" id="PF04313">
    <property type="entry name" value="HSDR_N"/>
    <property type="match status" value="1"/>
</dbReference>
<dbReference type="InterPro" id="IPR040980">
    <property type="entry name" value="SWI2_SNF2"/>
</dbReference>
<dbReference type="SMART" id="SM00487">
    <property type="entry name" value="DEXDc"/>
    <property type="match status" value="1"/>
</dbReference>
<dbReference type="GO" id="GO:0004519">
    <property type="term" value="F:endonuclease activity"/>
    <property type="evidence" value="ECO:0007669"/>
    <property type="project" value="UniProtKB-KW"/>
</dbReference>
<evidence type="ECO:0000313" key="3">
    <source>
        <dbReference type="EMBL" id="GAA3781163.1"/>
    </source>
</evidence>
<dbReference type="Pfam" id="PF18766">
    <property type="entry name" value="SWI2_SNF2"/>
    <property type="match status" value="1"/>
</dbReference>
<organism evidence="3 4">
    <name type="scientific">Corallibacter vietnamensis</name>
    <dbReference type="NCBI Taxonomy" id="904130"/>
    <lineage>
        <taxon>Bacteria</taxon>
        <taxon>Pseudomonadati</taxon>
        <taxon>Bacteroidota</taxon>
        <taxon>Flavobacteriia</taxon>
        <taxon>Flavobacteriales</taxon>
        <taxon>Flavobacteriaceae</taxon>
        <taxon>Corallibacter</taxon>
    </lineage>
</organism>
<evidence type="ECO:0000259" key="2">
    <source>
        <dbReference type="PROSITE" id="PS51192"/>
    </source>
</evidence>
<dbReference type="SUPFAM" id="SSF52540">
    <property type="entry name" value="P-loop containing nucleoside triphosphate hydrolases"/>
    <property type="match status" value="1"/>
</dbReference>
<comment type="caution">
    <text evidence="3">The sequence shown here is derived from an EMBL/GenBank/DDBJ whole genome shotgun (WGS) entry which is preliminary data.</text>
</comment>
<keyword evidence="3" id="KW-0540">Nuclease</keyword>
<reference evidence="4" key="1">
    <citation type="journal article" date="2019" name="Int. J. Syst. Evol. Microbiol.">
        <title>The Global Catalogue of Microorganisms (GCM) 10K type strain sequencing project: providing services to taxonomists for standard genome sequencing and annotation.</title>
        <authorList>
            <consortium name="The Broad Institute Genomics Platform"/>
            <consortium name="The Broad Institute Genome Sequencing Center for Infectious Disease"/>
            <person name="Wu L."/>
            <person name="Ma J."/>
        </authorList>
    </citation>
    <scope>NUCLEOTIDE SEQUENCE [LARGE SCALE GENOMIC DNA]</scope>
    <source>
        <strain evidence="4">JCM 17525</strain>
    </source>
</reference>
<gene>
    <name evidence="3" type="ORF">GCM10022271_11800</name>
</gene>
<feature type="domain" description="Helicase ATP-binding" evidence="2">
    <location>
        <begin position="314"/>
        <end position="516"/>
    </location>
</feature>
<sequence length="1020" mass="117110">MHSQTNEQALEAAIEKHLTGTCLEDLKQQGLPIDAVNEDAEIYQTGKGYYIGQPSNFNAQFAIDEQFFWDFLQSTQKEELEKLQKQTDWKLKILNRFDRMIKKYGVLHLLKKGLEVDDAHFTLFYESPLASSSQQVKDNFESNKFSVTRQLRYSTDNPREEIDLVLFVNGLPLVTMELKNAWTGQNARVHGQHQYKTQRDTKQPLLQFARCIVHFAVDTDEAYMTTKLDGKSTFFLPFNKGNKNGKGNPELPADATGHRTQYLWDEVFTRESLANIIQHFVRLDGKKKDPLNTKTLFFPRYHQMDVVRKIIADASEKGVGQTYLIQHSAGSGKSNSITWAAYQLIETYPVNENVPGAKSVEQPLFDSVIVVTDRRLLDKQIRDNIANFSEVKNIIAPAYSSKELRDSLEQGKKIIITTIQKFPFIIEGISDLSEKRFAVVIDEAHSSQSGSAHDNMNRAMGKQIAEEEEDDAQDKIIKAMQSRKMRGNASYLAFTATPKPITLEKFGTVKEDGVGRKPFHLYSMKQAIEEGFILDVLANYTTLKSYYEISKSIEDNPLFDSTKAQKKLRAYVEQDQQTINTKAEIILDHFIPNIVNKKRLKGKGKAMVVTQSIVSAIKYYKALKRIIADKGNPFKIAIAFSGTKKVDGIEYTEAEMNGFAEKDTRHKFDEDDYRILVVANKYLTGFDQPKLCAMYVDKKLQGVLAVQALSRLNRAALKYNKRTEDVFVLDFFNSTDDIKNSFDPFYTATSLTDTTDVNVLHELKDVLDDVGVYEWSEVEDFNEKFFNKEDAQVLSPIIEKASERFIHELELEDDEKADFKIKAKQFVKIYGQMASILPFEILNWEKLFWFLKFLIPKLPVKNKDIEGLDELLESIDLSTYGLERVKLNTSIELDASETEVDPQNPNPRGAHGTDEEKDPLDLIIQSFNERWFQGWEATPDDQRVKFISLTKSVQAHPDFEEKVVSNSDQQNSDLAFKKILDEVMRQQRKQELELYKLYAKDDAFYRAFFDTMKRMSSINK</sequence>
<keyword evidence="4" id="KW-1185">Reference proteome</keyword>
<name>A0ABP7H1A4_9FLAO</name>
<evidence type="ECO:0000256" key="1">
    <source>
        <dbReference type="SAM" id="MobiDB-lite"/>
    </source>
</evidence>
<dbReference type="InterPro" id="IPR027417">
    <property type="entry name" value="P-loop_NTPase"/>
</dbReference>
<keyword evidence="3" id="KW-0255">Endonuclease</keyword>
<proteinExistence type="predicted"/>
<dbReference type="EMBL" id="BAABBI010000001">
    <property type="protein sequence ID" value="GAA3781163.1"/>
    <property type="molecule type" value="Genomic_DNA"/>
</dbReference>
<dbReference type="InterPro" id="IPR007409">
    <property type="entry name" value="Restrct_endonuc_type1_HsdR_N"/>
</dbReference>
<dbReference type="Gene3D" id="3.90.1570.50">
    <property type="match status" value="1"/>
</dbReference>
<dbReference type="InterPro" id="IPR014001">
    <property type="entry name" value="Helicase_ATP-bd"/>
</dbReference>
<dbReference type="PANTHER" id="PTHR42927:SF1">
    <property type="entry name" value="HELICASE SUPERFAMILY 1 AND 2 DOMAIN-CONTAINING PROTEIN"/>
    <property type="match status" value="1"/>
</dbReference>
<protein>
    <submittedName>
        <fullName evidence="3">Type I restriction endonuclease subunit R</fullName>
    </submittedName>
</protein>
<dbReference type="PANTHER" id="PTHR42927">
    <property type="entry name" value="HELICASE SUPERFAMILY 1 AND 2 DOMAIN-CONTAINING PROTEIN"/>
    <property type="match status" value="1"/>
</dbReference>
<dbReference type="Proteomes" id="UP001501456">
    <property type="component" value="Unassembled WGS sequence"/>
</dbReference>
<keyword evidence="3" id="KW-0378">Hydrolase</keyword>
<dbReference type="PROSITE" id="PS51192">
    <property type="entry name" value="HELICASE_ATP_BIND_1"/>
    <property type="match status" value="1"/>
</dbReference>